<reference evidence="1 2" key="2">
    <citation type="submission" date="2018-11" db="EMBL/GenBank/DDBJ databases">
        <authorList>
            <consortium name="Pathogen Informatics"/>
        </authorList>
    </citation>
    <scope>NUCLEOTIDE SEQUENCE [LARGE SCALE GENOMIC DNA]</scope>
</reference>
<keyword evidence="2" id="KW-1185">Reference proteome</keyword>
<evidence type="ECO:0000313" key="2">
    <source>
        <dbReference type="Proteomes" id="UP000050794"/>
    </source>
</evidence>
<organism evidence="2 3">
    <name type="scientific">Toxocara canis</name>
    <name type="common">Canine roundworm</name>
    <dbReference type="NCBI Taxonomy" id="6265"/>
    <lineage>
        <taxon>Eukaryota</taxon>
        <taxon>Metazoa</taxon>
        <taxon>Ecdysozoa</taxon>
        <taxon>Nematoda</taxon>
        <taxon>Chromadorea</taxon>
        <taxon>Rhabditida</taxon>
        <taxon>Spirurina</taxon>
        <taxon>Ascaridomorpha</taxon>
        <taxon>Ascaridoidea</taxon>
        <taxon>Toxocaridae</taxon>
        <taxon>Toxocara</taxon>
    </lineage>
</organism>
<accession>A0A183V7I2</accession>
<dbReference type="AlphaFoldDB" id="A0A183V7I2"/>
<protein>
    <submittedName>
        <fullName evidence="1 3">Uncharacterized protein</fullName>
    </submittedName>
</protein>
<dbReference type="EMBL" id="UYWY01023822">
    <property type="protein sequence ID" value="VDM48023.1"/>
    <property type="molecule type" value="Genomic_DNA"/>
</dbReference>
<sequence>MGYMQKVPYPYKICRCLEVPVSSSRNTFQKSAVKDFRNTSDFRAPTGEPFQVSVCVLAMAIFGFICNAKLEQVLLFLSDDYSEKVIMLEGSNIAEMDFTEHSCVAVSEGLRYLALRL</sequence>
<evidence type="ECO:0000313" key="1">
    <source>
        <dbReference type="EMBL" id="VDM48023.1"/>
    </source>
</evidence>
<evidence type="ECO:0000313" key="3">
    <source>
        <dbReference type="WBParaSite" id="TCNE_0001670301-mRNA-1"/>
    </source>
</evidence>
<dbReference type="Proteomes" id="UP000050794">
    <property type="component" value="Unassembled WGS sequence"/>
</dbReference>
<name>A0A183V7I2_TOXCA</name>
<gene>
    <name evidence="1" type="ORF">TCNE_LOCUS16702</name>
</gene>
<dbReference type="WBParaSite" id="TCNE_0001670301-mRNA-1">
    <property type="protein sequence ID" value="TCNE_0001670301-mRNA-1"/>
    <property type="gene ID" value="TCNE_0001670301"/>
</dbReference>
<reference evidence="3" key="1">
    <citation type="submission" date="2016-06" db="UniProtKB">
        <authorList>
            <consortium name="WormBaseParasite"/>
        </authorList>
    </citation>
    <scope>IDENTIFICATION</scope>
</reference>
<proteinExistence type="predicted"/>